<proteinExistence type="predicted"/>
<dbReference type="Gene3D" id="1.10.10.1150">
    <property type="entry name" value="Coenzyme PQQ synthesis protein D (PqqD)"/>
    <property type="match status" value="1"/>
</dbReference>
<accession>A0A9X1BBP6</accession>
<evidence type="ECO:0000256" key="1">
    <source>
        <dbReference type="SAM" id="MobiDB-lite"/>
    </source>
</evidence>
<evidence type="ECO:0000313" key="3">
    <source>
        <dbReference type="Proteomes" id="UP001138802"/>
    </source>
</evidence>
<dbReference type="InterPro" id="IPR008792">
    <property type="entry name" value="PQQD"/>
</dbReference>
<evidence type="ECO:0000313" key="2">
    <source>
        <dbReference type="EMBL" id="MBK1646806.1"/>
    </source>
</evidence>
<comment type="caution">
    <text evidence="2">The sequence shown here is derived from an EMBL/GenBank/DDBJ whole genome shotgun (WGS) entry which is preliminary data.</text>
</comment>
<name>A0A9X1BBP6_9GAMM</name>
<sequence length="231" mass="24985">MGRGRLGKGRRTSATVETGVISGRFSLVGRGSILDQGRFSGRQEPGAAPRLIHLADWMGIRCRGRGDRGISAQRTHGTRPTAGSSTDSMARMVSCPAHSKPSDLGASDRFMPRSDHKAILMNTSQMSADATLTPQTRVRQHPDQIAAEADGEVLMMNVESGHYYGLNAVASFIWQQLEQPLTIAELCAAIQAEFEIDEERCLADTLAFVKDMLEDGLARIDTPETTVAPSS</sequence>
<dbReference type="InterPro" id="IPR041881">
    <property type="entry name" value="PqqD_sf"/>
</dbReference>
<dbReference type="Proteomes" id="UP001138802">
    <property type="component" value="Unassembled WGS sequence"/>
</dbReference>
<dbReference type="Pfam" id="PF05402">
    <property type="entry name" value="PqqD"/>
    <property type="match status" value="1"/>
</dbReference>
<evidence type="ECO:0008006" key="4">
    <source>
        <dbReference type="Google" id="ProtNLM"/>
    </source>
</evidence>
<dbReference type="EMBL" id="NRSD01000037">
    <property type="protein sequence ID" value="MBK1646806.1"/>
    <property type="molecule type" value="Genomic_DNA"/>
</dbReference>
<keyword evidence="3" id="KW-1185">Reference proteome</keyword>
<feature type="region of interest" description="Disordered" evidence="1">
    <location>
        <begin position="68"/>
        <end position="88"/>
    </location>
</feature>
<reference evidence="2 3" key="1">
    <citation type="journal article" date="2020" name="Microorganisms">
        <title>Osmotic Adaptation and Compatible Solute Biosynthesis of Phototrophic Bacteria as Revealed from Genome Analyses.</title>
        <authorList>
            <person name="Imhoff J.F."/>
            <person name="Rahn T."/>
            <person name="Kunzel S."/>
            <person name="Keller A."/>
            <person name="Neulinger S.C."/>
        </authorList>
    </citation>
    <scope>NUCLEOTIDE SEQUENCE [LARGE SCALE GENOMIC DNA]</scope>
    <source>
        <strain evidence="2 3">DSM 21303</strain>
    </source>
</reference>
<organism evidence="2 3">
    <name type="scientific">Thiocapsa imhoffii</name>
    <dbReference type="NCBI Taxonomy" id="382777"/>
    <lineage>
        <taxon>Bacteria</taxon>
        <taxon>Pseudomonadati</taxon>
        <taxon>Pseudomonadota</taxon>
        <taxon>Gammaproteobacteria</taxon>
        <taxon>Chromatiales</taxon>
        <taxon>Chromatiaceae</taxon>
        <taxon>Thiocapsa</taxon>
    </lineage>
</organism>
<dbReference type="AlphaFoldDB" id="A0A9X1BBP6"/>
<protein>
    <recommendedName>
        <fullName evidence="4">PqqD family protein</fullName>
    </recommendedName>
</protein>
<gene>
    <name evidence="2" type="ORF">CKO25_19620</name>
</gene>